<dbReference type="InterPro" id="IPR050186">
    <property type="entry name" value="TPT_transporter"/>
</dbReference>
<evidence type="ECO:0000256" key="7">
    <source>
        <dbReference type="ARBA" id="ARBA00023136"/>
    </source>
</evidence>
<feature type="transmembrane region" description="Helical" evidence="8">
    <location>
        <begin position="281"/>
        <end position="300"/>
    </location>
</feature>
<dbReference type="InterPro" id="IPR004853">
    <property type="entry name" value="Sugar_P_trans_dom"/>
</dbReference>
<comment type="caution">
    <text evidence="10">The sequence shown here is derived from an EMBL/GenBank/DDBJ whole genome shotgun (WGS) entry which is preliminary data.</text>
</comment>
<feature type="transmembrane region" description="Helical" evidence="8">
    <location>
        <begin position="98"/>
        <end position="121"/>
    </location>
</feature>
<feature type="transmembrane region" description="Helical" evidence="8">
    <location>
        <begin position="127"/>
        <end position="148"/>
    </location>
</feature>
<evidence type="ECO:0000256" key="5">
    <source>
        <dbReference type="ARBA" id="ARBA00022692"/>
    </source>
</evidence>
<accession>A0AAN6E6N5</accession>
<comment type="subunit">
    <text evidence="4">Homooligomer.</text>
</comment>
<sequence length="338" mass="36425">MEKDNEKSVDISTIQITHKHVDPSNSSEKGAPDLRTKTCIIINIIATVAIVYVNKSIFSDPNFRECQLLFVAYHFTVTWLTLFLASRQPIGLFTPARTSLLTILPLTVAMGANVVLMNLSLAYSSVIFSQIVRILLAPLTAMMNLVIYGARIPSLAVAALVPASLGVALVSYIEGAAKGSATASTSMLGVIFAFSGVAVSALYTVWVSAYHRTLKLTTAQLLLNQLPLGITILLGTSFFTDKYPEWTEVSGQQWAMVALSGFCAMLINVSQFYIITNAGPVSSTVVGHLKTILIIGLGWVVKHEAVGHESALGIAFAVLGIFGYSYALHLERTRIAKV</sequence>
<evidence type="ECO:0000313" key="10">
    <source>
        <dbReference type="EMBL" id="KAI1618916.1"/>
    </source>
</evidence>
<feature type="transmembrane region" description="Helical" evidence="8">
    <location>
        <begin position="185"/>
        <end position="209"/>
    </location>
</feature>
<keyword evidence="11" id="KW-1185">Reference proteome</keyword>
<keyword evidence="5 8" id="KW-0812">Transmembrane</keyword>
<dbReference type="EMBL" id="MU404350">
    <property type="protein sequence ID" value="KAI1618916.1"/>
    <property type="molecule type" value="Genomic_DNA"/>
</dbReference>
<comment type="function">
    <text evidence="1">Involved in the import of GDP-mannose from the cytoplasm into the Golgi lumen.</text>
</comment>
<comment type="similarity">
    <text evidence="3">Belongs to the TPT transporter family. SLC35D subfamily.</text>
</comment>
<evidence type="ECO:0000256" key="8">
    <source>
        <dbReference type="SAM" id="Phobius"/>
    </source>
</evidence>
<feature type="transmembrane region" description="Helical" evidence="8">
    <location>
        <begin position="312"/>
        <end position="330"/>
    </location>
</feature>
<feature type="transmembrane region" description="Helical" evidence="8">
    <location>
        <begin position="221"/>
        <end position="239"/>
    </location>
</feature>
<dbReference type="GO" id="GO:0005789">
    <property type="term" value="C:endoplasmic reticulum membrane"/>
    <property type="evidence" value="ECO:0007669"/>
    <property type="project" value="UniProtKB-SubCell"/>
</dbReference>
<dbReference type="Proteomes" id="UP001203852">
    <property type="component" value="Unassembled WGS sequence"/>
</dbReference>
<dbReference type="Pfam" id="PF03151">
    <property type="entry name" value="TPT"/>
    <property type="match status" value="1"/>
</dbReference>
<organism evidence="10 11">
    <name type="scientific">Exophiala viscosa</name>
    <dbReference type="NCBI Taxonomy" id="2486360"/>
    <lineage>
        <taxon>Eukaryota</taxon>
        <taxon>Fungi</taxon>
        <taxon>Dikarya</taxon>
        <taxon>Ascomycota</taxon>
        <taxon>Pezizomycotina</taxon>
        <taxon>Eurotiomycetes</taxon>
        <taxon>Chaetothyriomycetidae</taxon>
        <taxon>Chaetothyriales</taxon>
        <taxon>Herpotrichiellaceae</taxon>
        <taxon>Exophiala</taxon>
    </lineage>
</organism>
<feature type="transmembrane region" description="Helical" evidence="8">
    <location>
        <begin position="68"/>
        <end position="86"/>
    </location>
</feature>
<protein>
    <recommendedName>
        <fullName evidence="9">Sugar phosphate transporter domain-containing protein</fullName>
    </recommendedName>
</protein>
<dbReference type="AlphaFoldDB" id="A0AAN6E6N5"/>
<evidence type="ECO:0000256" key="4">
    <source>
        <dbReference type="ARBA" id="ARBA00011182"/>
    </source>
</evidence>
<keyword evidence="6 8" id="KW-1133">Transmembrane helix</keyword>
<keyword evidence="7 8" id="KW-0472">Membrane</keyword>
<feature type="transmembrane region" description="Helical" evidence="8">
    <location>
        <begin position="155"/>
        <end position="173"/>
    </location>
</feature>
<name>A0AAN6E6N5_9EURO</name>
<evidence type="ECO:0000256" key="3">
    <source>
        <dbReference type="ARBA" id="ARBA00010425"/>
    </source>
</evidence>
<dbReference type="SUPFAM" id="SSF103481">
    <property type="entry name" value="Multidrug resistance efflux transporter EmrE"/>
    <property type="match status" value="1"/>
</dbReference>
<feature type="transmembrane region" description="Helical" evidence="8">
    <location>
        <begin position="34"/>
        <end position="53"/>
    </location>
</feature>
<proteinExistence type="inferred from homology"/>
<evidence type="ECO:0000256" key="6">
    <source>
        <dbReference type="ARBA" id="ARBA00022989"/>
    </source>
</evidence>
<feature type="domain" description="Sugar phosphate transporter" evidence="9">
    <location>
        <begin position="66"/>
        <end position="325"/>
    </location>
</feature>
<evidence type="ECO:0000256" key="1">
    <source>
        <dbReference type="ARBA" id="ARBA00003420"/>
    </source>
</evidence>
<reference evidence="10" key="1">
    <citation type="journal article" date="2022" name="bioRxiv">
        <title>Deciphering the potential niche of two novel black yeast fungi from a biological soil crust based on their genomes, phenotypes, and melanin regulation.</title>
        <authorList>
            <consortium name="DOE Joint Genome Institute"/>
            <person name="Carr E.C."/>
            <person name="Barton Q."/>
            <person name="Grambo S."/>
            <person name="Sullivan M."/>
            <person name="Renfro C.M."/>
            <person name="Kuo A."/>
            <person name="Pangilinan J."/>
            <person name="Lipzen A."/>
            <person name="Keymanesh K."/>
            <person name="Savage E."/>
            <person name="Barry K."/>
            <person name="Grigoriev I.V."/>
            <person name="Riekhof W.R."/>
            <person name="Harris S.S."/>
        </authorList>
    </citation>
    <scope>NUCLEOTIDE SEQUENCE</scope>
    <source>
        <strain evidence="10">JF 03-4F</strain>
    </source>
</reference>
<dbReference type="InterPro" id="IPR037185">
    <property type="entry name" value="EmrE-like"/>
</dbReference>
<gene>
    <name evidence="10" type="ORF">EDD36DRAFT_45247</name>
</gene>
<evidence type="ECO:0000313" key="11">
    <source>
        <dbReference type="Proteomes" id="UP001203852"/>
    </source>
</evidence>
<feature type="transmembrane region" description="Helical" evidence="8">
    <location>
        <begin position="251"/>
        <end position="269"/>
    </location>
</feature>
<evidence type="ECO:0000259" key="9">
    <source>
        <dbReference type="Pfam" id="PF03151"/>
    </source>
</evidence>
<evidence type="ECO:0000256" key="2">
    <source>
        <dbReference type="ARBA" id="ARBA00004477"/>
    </source>
</evidence>
<comment type="subcellular location">
    <subcellularLocation>
        <location evidence="2">Endoplasmic reticulum membrane</location>
        <topology evidence="2">Multi-pass membrane protein</topology>
    </subcellularLocation>
</comment>
<dbReference type="PANTHER" id="PTHR11132">
    <property type="entry name" value="SOLUTE CARRIER FAMILY 35"/>
    <property type="match status" value="1"/>
</dbReference>